<sequence>MHDMELQENSLVFWEGIGQHLLRLDLTDRQRFQAVSAVVNYVVGMGAQMAIEQAPEPEPGENPDEMRERYLGEWADTWMQRDPEVFPFARSMAPIFRDHDDFEQFVAGLDLILAGLERQAGLA</sequence>
<dbReference type="AlphaFoldDB" id="A0A417Z252"/>
<evidence type="ECO:0000259" key="3">
    <source>
        <dbReference type="Pfam" id="PF02909"/>
    </source>
</evidence>
<protein>
    <recommendedName>
        <fullName evidence="3">Tetracycline repressor TetR C-terminal domain-containing protein</fullName>
    </recommendedName>
</protein>
<dbReference type="SUPFAM" id="SSF48498">
    <property type="entry name" value="Tetracyclin repressor-like, C-terminal domain"/>
    <property type="match status" value="1"/>
</dbReference>
<name>A0A417Z252_9MICO</name>
<keyword evidence="2" id="KW-0804">Transcription</keyword>
<feature type="domain" description="Tetracycline repressor TetR C-terminal" evidence="3">
    <location>
        <begin position="8"/>
        <end position="119"/>
    </location>
</feature>
<dbReference type="EMBL" id="QWLM01000018">
    <property type="protein sequence ID" value="RHW44321.1"/>
    <property type="molecule type" value="Genomic_DNA"/>
</dbReference>
<organism evidence="4 5">
    <name type="scientific">Dermacoccus abyssi</name>
    <dbReference type="NCBI Taxonomy" id="322596"/>
    <lineage>
        <taxon>Bacteria</taxon>
        <taxon>Bacillati</taxon>
        <taxon>Actinomycetota</taxon>
        <taxon>Actinomycetes</taxon>
        <taxon>Micrococcales</taxon>
        <taxon>Dermacoccaceae</taxon>
        <taxon>Dermacoccus</taxon>
    </lineage>
</organism>
<keyword evidence="1" id="KW-0805">Transcription regulation</keyword>
<evidence type="ECO:0000313" key="4">
    <source>
        <dbReference type="EMBL" id="RHW44321.1"/>
    </source>
</evidence>
<accession>A0A417Z252</accession>
<dbReference type="RefSeq" id="WP_118914587.1">
    <property type="nucleotide sequence ID" value="NZ_QWLM01000018.1"/>
</dbReference>
<dbReference type="Proteomes" id="UP000285376">
    <property type="component" value="Unassembled WGS sequence"/>
</dbReference>
<reference evidence="4 5" key="1">
    <citation type="submission" date="2018-08" db="EMBL/GenBank/DDBJ databases">
        <title>Whole genome sequence analysis of Dermacoccus abyssi bacteria isolated from Deep Mariana trench Micromonospora spp reveals genes involved in the environmental adaptation and production of secondary metabolites.</title>
        <authorList>
            <person name="Abdel-Mageed W.M."/>
            <person name="Lehri B."/>
            <person name="Nouioui I."/>
            <person name="Goodfellow I."/>
            <person name="Jaspars M."/>
            <person name="Karlyshev A."/>
        </authorList>
    </citation>
    <scope>NUCLEOTIDE SEQUENCE [LARGE SCALE GENOMIC DNA]</scope>
    <source>
        <strain evidence="4 5">MT1.1</strain>
    </source>
</reference>
<dbReference type="Gene3D" id="1.10.357.10">
    <property type="entry name" value="Tetracycline Repressor, domain 2"/>
    <property type="match status" value="1"/>
</dbReference>
<gene>
    <name evidence="4" type="ORF">D1832_12890</name>
</gene>
<dbReference type="InterPro" id="IPR004111">
    <property type="entry name" value="Repressor_TetR_C"/>
</dbReference>
<comment type="caution">
    <text evidence="4">The sequence shown here is derived from an EMBL/GenBank/DDBJ whole genome shotgun (WGS) entry which is preliminary data.</text>
</comment>
<dbReference type="GO" id="GO:0045892">
    <property type="term" value="P:negative regulation of DNA-templated transcription"/>
    <property type="evidence" value="ECO:0007669"/>
    <property type="project" value="InterPro"/>
</dbReference>
<dbReference type="InterPro" id="IPR036271">
    <property type="entry name" value="Tet_transcr_reg_TetR-rel_C_sf"/>
</dbReference>
<dbReference type="Pfam" id="PF02909">
    <property type="entry name" value="TetR_C_1"/>
    <property type="match status" value="1"/>
</dbReference>
<proteinExistence type="predicted"/>
<evidence type="ECO:0000256" key="2">
    <source>
        <dbReference type="ARBA" id="ARBA00023163"/>
    </source>
</evidence>
<evidence type="ECO:0000313" key="5">
    <source>
        <dbReference type="Proteomes" id="UP000285376"/>
    </source>
</evidence>
<evidence type="ECO:0000256" key="1">
    <source>
        <dbReference type="ARBA" id="ARBA00023015"/>
    </source>
</evidence>